<dbReference type="GO" id="GO:0005886">
    <property type="term" value="C:plasma membrane"/>
    <property type="evidence" value="ECO:0007669"/>
    <property type="project" value="UniProtKB-SubCell"/>
</dbReference>
<sequence>YNSHLITTKETFPILIKSKMDGELTMSGFASDQSPKATKAFHWQEFMGIKVPVHTGAELIAKKLDQPVVFFGTRRLKRGYYETFFETIVLNPNEYKDYEITDKFLKIVEGLIHEAPQYYLWTHKRWKHRDKVPEAFK</sequence>
<comment type="subcellular location">
    <subcellularLocation>
        <location evidence="1">Cell inner membrane</location>
    </subcellularLocation>
</comment>
<protein>
    <submittedName>
        <fullName evidence="7">Lipid A biosynthesis lauroyl acyltransferase</fullName>
        <ecNumber evidence="7">2.3.1.241</ecNumber>
    </submittedName>
</protein>
<evidence type="ECO:0000256" key="1">
    <source>
        <dbReference type="ARBA" id="ARBA00004533"/>
    </source>
</evidence>
<name>A0A3B0QT06_9ZZZZ</name>
<evidence type="ECO:0000256" key="6">
    <source>
        <dbReference type="ARBA" id="ARBA00023315"/>
    </source>
</evidence>
<dbReference type="GO" id="GO:1901137">
    <property type="term" value="P:carbohydrate derivative biosynthetic process"/>
    <property type="evidence" value="ECO:0007669"/>
    <property type="project" value="UniProtKB-ARBA"/>
</dbReference>
<gene>
    <name evidence="7" type="ORF">MNBD_BACTEROID02-1975</name>
</gene>
<dbReference type="EC" id="2.3.1.241" evidence="7"/>
<organism evidence="7">
    <name type="scientific">hydrothermal vent metagenome</name>
    <dbReference type="NCBI Taxonomy" id="652676"/>
    <lineage>
        <taxon>unclassified sequences</taxon>
        <taxon>metagenomes</taxon>
        <taxon>ecological metagenomes</taxon>
    </lineage>
</organism>
<dbReference type="EMBL" id="UOEB01000157">
    <property type="protein sequence ID" value="VAV84510.1"/>
    <property type="molecule type" value="Genomic_DNA"/>
</dbReference>
<feature type="non-terminal residue" evidence="7">
    <location>
        <position position="1"/>
    </location>
</feature>
<keyword evidence="2" id="KW-1003">Cell membrane</keyword>
<keyword evidence="5" id="KW-0472">Membrane</keyword>
<dbReference type="AlphaFoldDB" id="A0A3B0QT06"/>
<accession>A0A3B0QT06</accession>
<dbReference type="Pfam" id="PF03279">
    <property type="entry name" value="Lip_A_acyltrans"/>
    <property type="match status" value="1"/>
</dbReference>
<evidence type="ECO:0000256" key="4">
    <source>
        <dbReference type="ARBA" id="ARBA00022679"/>
    </source>
</evidence>
<keyword evidence="4 7" id="KW-0808">Transferase</keyword>
<proteinExistence type="predicted"/>
<evidence type="ECO:0000256" key="2">
    <source>
        <dbReference type="ARBA" id="ARBA00022475"/>
    </source>
</evidence>
<dbReference type="PANTHER" id="PTHR30606">
    <property type="entry name" value="LIPID A BIOSYNTHESIS LAUROYL ACYLTRANSFERASE"/>
    <property type="match status" value="1"/>
</dbReference>
<keyword evidence="3" id="KW-0997">Cell inner membrane</keyword>
<dbReference type="CDD" id="cd07984">
    <property type="entry name" value="LPLAT_LABLAT-like"/>
    <property type="match status" value="1"/>
</dbReference>
<reference evidence="7" key="1">
    <citation type="submission" date="2018-06" db="EMBL/GenBank/DDBJ databases">
        <authorList>
            <person name="Zhirakovskaya E."/>
        </authorList>
    </citation>
    <scope>NUCLEOTIDE SEQUENCE</scope>
</reference>
<evidence type="ECO:0000256" key="3">
    <source>
        <dbReference type="ARBA" id="ARBA00022519"/>
    </source>
</evidence>
<evidence type="ECO:0000256" key="5">
    <source>
        <dbReference type="ARBA" id="ARBA00023136"/>
    </source>
</evidence>
<dbReference type="InterPro" id="IPR004960">
    <property type="entry name" value="LipA_acyltrans"/>
</dbReference>
<keyword evidence="6 7" id="KW-0012">Acyltransferase</keyword>
<evidence type="ECO:0000313" key="7">
    <source>
        <dbReference type="EMBL" id="VAV84510.1"/>
    </source>
</evidence>
<dbReference type="PANTHER" id="PTHR30606:SF10">
    <property type="entry name" value="PHOSPHATIDYLINOSITOL MANNOSIDE ACYLTRANSFERASE"/>
    <property type="match status" value="1"/>
</dbReference>
<dbReference type="GO" id="GO:0008610">
    <property type="term" value="P:lipid biosynthetic process"/>
    <property type="evidence" value="ECO:0007669"/>
    <property type="project" value="UniProtKB-ARBA"/>
</dbReference>
<dbReference type="GO" id="GO:0008913">
    <property type="term" value="F:Kdo2-lipid IVA acyltransferase activity"/>
    <property type="evidence" value="ECO:0007669"/>
    <property type="project" value="UniProtKB-EC"/>
</dbReference>